<evidence type="ECO:0000259" key="2">
    <source>
        <dbReference type="Pfam" id="PF12657"/>
    </source>
</evidence>
<dbReference type="SUPFAM" id="SSF50978">
    <property type="entry name" value="WD40 repeat-like"/>
    <property type="match status" value="1"/>
</dbReference>
<comment type="caution">
    <text evidence="3">The sequence shown here is derived from an EMBL/GenBank/DDBJ whole genome shotgun (WGS) entry which is preliminary data.</text>
</comment>
<dbReference type="InterPro" id="IPR001680">
    <property type="entry name" value="WD40_rpt"/>
</dbReference>
<sequence>MASRFQACPLVASPLYPDAVAWSDENLIAVASGHLVTILNPALPYGPRGLITIPDSKPFPIGVIERKDLLSGCLLPTCLSRDRRPCVRSISWSHPGLAPNAGCLLAVCTVDGRVKLYRQPFCEFRAEWVEVIDISDMLYDYLAKISFGEVDSISSEFSDGQATQLCIENVCADDLPNSVVKKGRKRRKDNEDPGTLGGQLSYAVNSEDANAVSSPFTERSITAFTEVAVFPCLTFKEGSPIEVLNLDGSQRVWVSGILERFDGAKALVQLPETDKNGKQNEWVEINTEYDKINESTDRENHFPKVRPSMNVGNLPKEILLANCHGVGEILSSGQVVEAWTNDRWVEGLLMSFDEGGLLVKLHGDIGCVTLDAISVRLAPLWMSEQKLWQVTIVKIETEGQELPKVVEAKSTKEKENNPHQIVSVPKSKAKPLKVIPESCTLPLISANQYASRSAMLSSLVAAWSPMLSSSGNEPIAPSNSSNCCSLLAVGGKCGRISFWRIHEPLCYSVDHSRVPIAAMLVGFLKAHNKWITAISWSLLLVDASNPQVLLVTGSSDGSVKVWLGYSKELMKSSEANHAPFSLLKEVITVDSVPVSVLSVIVPERSLHKMHLAVGKGSGSFEVWICDISTRKFDKVGSYDAHDHVVTGLAWAFDGCCLYSCSQDNSVRSWILCGSSLCEVPLPSNTPGVNSSADLPNVFDSCFGVSVSSGNLVLAVARSFDVGLLNQMYQARTQKAAVEFFWIGGQELDISSSRIPEFNIEAFPGFSEKELLNWESNILWSLKQYEHPDKPLVVWDITAALLAFKQSAPKYVEGILIKWLSISYVGSHLSPSTEEMLLHTSRIFQKITSRQLHLLNIICRRVVLSVLKADKINTKQQNLGELYDAEEEQMTSWMELLLSSERELRERLVGFSFSAILSLVFQSATDFSRLGCWHPVGLAQMERWVALDHDHLQDQLKLLASEVGNLDSRLLSICDYVGAEQCSYCSASVPFESPEVAFCQGVKYSDGVGQSHRLARCAVSMRVCPTTPLWFCVCCQRWASKLAPQTFFKMPRYPLDFKSTRFSTPEVFSKPLCPFCGILQQRSQPDFLLSPSPV</sequence>
<evidence type="ECO:0000256" key="1">
    <source>
        <dbReference type="PROSITE-ProRule" id="PRU00221"/>
    </source>
</evidence>
<dbReference type="Gene3D" id="2.130.10.10">
    <property type="entry name" value="YVTN repeat-like/Quinoprotein amine dehydrogenase"/>
    <property type="match status" value="2"/>
</dbReference>
<dbReference type="GO" id="GO:0006384">
    <property type="term" value="P:transcription initiation at RNA polymerase III promoter"/>
    <property type="evidence" value="ECO:0007669"/>
    <property type="project" value="InterPro"/>
</dbReference>
<dbReference type="InterPro" id="IPR044230">
    <property type="entry name" value="GTF3C4"/>
</dbReference>
<dbReference type="AlphaFoldDB" id="A0AAP0SDC5"/>
<proteinExistence type="predicted"/>
<feature type="domain" description="Transcription factor IIIC 90kDa subunit N-terminal" evidence="2">
    <location>
        <begin position="22"/>
        <end position="144"/>
    </location>
</feature>
<dbReference type="Pfam" id="PF00400">
    <property type="entry name" value="WD40"/>
    <property type="match status" value="2"/>
</dbReference>
<dbReference type="Proteomes" id="UP001415857">
    <property type="component" value="Unassembled WGS sequence"/>
</dbReference>
<dbReference type="PANTHER" id="PTHR15496:SF2">
    <property type="entry name" value="GENERAL TRANSCRIPTION FACTOR 3C POLYPEPTIDE 4"/>
    <property type="match status" value="1"/>
</dbReference>
<feature type="repeat" description="WD" evidence="1">
    <location>
        <begin position="524"/>
        <end position="562"/>
    </location>
</feature>
<reference evidence="3 4" key="1">
    <citation type="journal article" date="2024" name="Plant J.">
        <title>Genome sequences and population genomics reveal climatic adaptation and genomic divergence between two closely related sweetgum species.</title>
        <authorList>
            <person name="Xu W.Q."/>
            <person name="Ren C.Q."/>
            <person name="Zhang X.Y."/>
            <person name="Comes H.P."/>
            <person name="Liu X.H."/>
            <person name="Li Y.G."/>
            <person name="Kettle C.J."/>
            <person name="Jalonen R."/>
            <person name="Gaisberger H."/>
            <person name="Ma Y.Z."/>
            <person name="Qiu Y.X."/>
        </authorList>
    </citation>
    <scope>NUCLEOTIDE SEQUENCE [LARGE SCALE GENOMIC DNA]</scope>
    <source>
        <strain evidence="3">Hangzhou</strain>
    </source>
</reference>
<organism evidence="3 4">
    <name type="scientific">Liquidambar formosana</name>
    <name type="common">Formosan gum</name>
    <dbReference type="NCBI Taxonomy" id="63359"/>
    <lineage>
        <taxon>Eukaryota</taxon>
        <taxon>Viridiplantae</taxon>
        <taxon>Streptophyta</taxon>
        <taxon>Embryophyta</taxon>
        <taxon>Tracheophyta</taxon>
        <taxon>Spermatophyta</taxon>
        <taxon>Magnoliopsida</taxon>
        <taxon>eudicotyledons</taxon>
        <taxon>Gunneridae</taxon>
        <taxon>Pentapetalae</taxon>
        <taxon>Saxifragales</taxon>
        <taxon>Altingiaceae</taxon>
        <taxon>Liquidambar</taxon>
    </lineage>
</organism>
<name>A0AAP0SDC5_LIQFO</name>
<feature type="repeat" description="WD" evidence="1">
    <location>
        <begin position="638"/>
        <end position="669"/>
    </location>
</feature>
<protein>
    <recommendedName>
        <fullName evidence="2">Transcription factor IIIC 90kDa subunit N-terminal domain-containing protein</fullName>
    </recommendedName>
</protein>
<gene>
    <name evidence="3" type="ORF">L1049_019993</name>
</gene>
<dbReference type="InterPro" id="IPR024761">
    <property type="entry name" value="TFIIIC_delta_N"/>
</dbReference>
<dbReference type="SMART" id="SM00320">
    <property type="entry name" value="WD40"/>
    <property type="match status" value="3"/>
</dbReference>
<dbReference type="GO" id="GO:0004402">
    <property type="term" value="F:histone acetyltransferase activity"/>
    <property type="evidence" value="ECO:0007669"/>
    <property type="project" value="InterPro"/>
</dbReference>
<accession>A0AAP0SDC5</accession>
<dbReference type="PROSITE" id="PS50082">
    <property type="entry name" value="WD_REPEATS_2"/>
    <property type="match status" value="2"/>
</dbReference>
<keyword evidence="4" id="KW-1185">Reference proteome</keyword>
<evidence type="ECO:0000313" key="4">
    <source>
        <dbReference type="Proteomes" id="UP001415857"/>
    </source>
</evidence>
<dbReference type="InterPro" id="IPR015943">
    <property type="entry name" value="WD40/YVTN_repeat-like_dom_sf"/>
</dbReference>
<dbReference type="EMBL" id="JBBPBK010000001">
    <property type="protein sequence ID" value="KAK9292039.1"/>
    <property type="molecule type" value="Genomic_DNA"/>
</dbReference>
<keyword evidence="1" id="KW-0853">WD repeat</keyword>
<dbReference type="PANTHER" id="PTHR15496">
    <property type="entry name" value="GENERAL TRANSCRIPTION FACTOR 3C POLYPEPTIDE 4 FAMILY"/>
    <property type="match status" value="1"/>
</dbReference>
<evidence type="ECO:0000313" key="3">
    <source>
        <dbReference type="EMBL" id="KAK9292039.1"/>
    </source>
</evidence>
<dbReference type="Pfam" id="PF12657">
    <property type="entry name" value="TFIIIC_delta"/>
    <property type="match status" value="1"/>
</dbReference>
<dbReference type="GO" id="GO:0000127">
    <property type="term" value="C:transcription factor TFIIIC complex"/>
    <property type="evidence" value="ECO:0007669"/>
    <property type="project" value="InterPro"/>
</dbReference>
<dbReference type="InterPro" id="IPR036322">
    <property type="entry name" value="WD40_repeat_dom_sf"/>
</dbReference>